<proteinExistence type="predicted"/>
<organism evidence="2 3">
    <name type="scientific">Salipiger profundus</name>
    <dbReference type="NCBI Taxonomy" id="1229727"/>
    <lineage>
        <taxon>Bacteria</taxon>
        <taxon>Pseudomonadati</taxon>
        <taxon>Pseudomonadota</taxon>
        <taxon>Alphaproteobacteria</taxon>
        <taxon>Rhodobacterales</taxon>
        <taxon>Roseobacteraceae</taxon>
        <taxon>Salipiger</taxon>
    </lineage>
</organism>
<gene>
    <name evidence="2" type="ORF">Ga0080559_TMP3910</name>
</gene>
<dbReference type="EMBL" id="CP014796">
    <property type="protein sequence ID" value="APX24706.1"/>
    <property type="molecule type" value="Genomic_DNA"/>
</dbReference>
<reference evidence="2 3" key="1">
    <citation type="submission" date="2016-03" db="EMBL/GenBank/DDBJ databases">
        <title>Deep-sea bacteria in the southern Pacific.</title>
        <authorList>
            <person name="Tang K."/>
        </authorList>
    </citation>
    <scope>NUCLEOTIDE SEQUENCE [LARGE SCALE GENOMIC DNA]</scope>
    <source>
        <strain evidence="2 3">JLT2016</strain>
    </source>
</reference>
<protein>
    <submittedName>
        <fullName evidence="2">Uncharacterized protein</fullName>
    </submittedName>
</protein>
<keyword evidence="1" id="KW-0812">Transmembrane</keyword>
<dbReference type="STRING" id="1229727.Ga0080559_TMP3910"/>
<name>A0A1U7D9F8_9RHOB</name>
<keyword evidence="1" id="KW-0472">Membrane</keyword>
<accession>A0A1U7D9F8</accession>
<evidence type="ECO:0000256" key="1">
    <source>
        <dbReference type="SAM" id="Phobius"/>
    </source>
</evidence>
<evidence type="ECO:0000313" key="3">
    <source>
        <dbReference type="Proteomes" id="UP000186559"/>
    </source>
</evidence>
<evidence type="ECO:0000313" key="2">
    <source>
        <dbReference type="EMBL" id="APX24706.1"/>
    </source>
</evidence>
<keyword evidence="1" id="KW-1133">Transmembrane helix</keyword>
<feature type="transmembrane region" description="Helical" evidence="1">
    <location>
        <begin position="95"/>
        <end position="116"/>
    </location>
</feature>
<dbReference type="AlphaFoldDB" id="A0A1U7D9F8"/>
<sequence>MQRRAFAVLPAIFRLSAKILPGFAKMVNKNLTRPEEEEAAMTAETTEIPCPSIISEETLPLVGRLALVILGAGLLVASLALWLAPGATAAGELVVMKLGLSGFLSALGICALVGGWGRRVGPYRDA</sequence>
<keyword evidence="3" id="KW-1185">Reference proteome</keyword>
<feature type="transmembrane region" description="Helical" evidence="1">
    <location>
        <begin position="61"/>
        <end position="83"/>
    </location>
</feature>
<dbReference type="Proteomes" id="UP000186559">
    <property type="component" value="Chromosome"/>
</dbReference>
<dbReference type="KEGG" id="tpro:Ga0080559_TMP3910"/>